<dbReference type="GeneID" id="80918983"/>
<name>A0AA35J1J4_SACMI</name>
<protein>
    <submittedName>
        <fullName evidence="2">Uncharacterized protein</fullName>
    </submittedName>
</protein>
<evidence type="ECO:0000256" key="1">
    <source>
        <dbReference type="SAM" id="MobiDB-lite"/>
    </source>
</evidence>
<dbReference type="EMBL" id="OX365765">
    <property type="protein sequence ID" value="CAI4039772.1"/>
    <property type="molecule type" value="Genomic_DNA"/>
</dbReference>
<evidence type="ECO:0000313" key="2">
    <source>
        <dbReference type="EMBL" id="CAI4039772.1"/>
    </source>
</evidence>
<gene>
    <name evidence="2" type="primary">SMKI09G1820</name>
    <name evidence="2" type="ORF">SMKI_09G1820</name>
</gene>
<reference evidence="2" key="1">
    <citation type="submission" date="2022-10" db="EMBL/GenBank/DDBJ databases">
        <authorList>
            <person name="Byrne P K."/>
        </authorList>
    </citation>
    <scope>NUCLEOTIDE SEQUENCE</scope>
    <source>
        <strain evidence="2">IFO1815</strain>
    </source>
</reference>
<keyword evidence="3" id="KW-1185">Reference proteome</keyword>
<sequence>MVKPHEEEVWLVMSDRRCLLNVGLPIAAMTKTNPVFPNDGRSTGPESQPGSRGSVMEDLLPSLAGAYDDPAALCKCVPLSQDGAGAIRVPSLVEDTTSDDEDDEDMSRDLSKALDMSSSSCSSPRTRSRRHRSSVSTISTILHQERSGKEDMTKSLSGPVDQERPSLLAKISTVFFRRNNTPKKNHSCVAGPTSRPHSQTLAATDVAAQSLRHQKELEDAKYARVIENLRSIGWCSRREIKSVEYKRSLINAQWDEKISLLSHAQCYK</sequence>
<dbReference type="RefSeq" id="XP_056082886.1">
    <property type="nucleotide sequence ID" value="XM_056223279.1"/>
</dbReference>
<feature type="region of interest" description="Disordered" evidence="1">
    <location>
        <begin position="32"/>
        <end position="56"/>
    </location>
</feature>
<dbReference type="AlphaFoldDB" id="A0AA35J1J4"/>
<proteinExistence type="predicted"/>
<evidence type="ECO:0000313" key="3">
    <source>
        <dbReference type="Proteomes" id="UP001161438"/>
    </source>
</evidence>
<feature type="region of interest" description="Disordered" evidence="1">
    <location>
        <begin position="88"/>
        <end position="137"/>
    </location>
</feature>
<feature type="compositionally biased region" description="Acidic residues" evidence="1">
    <location>
        <begin position="96"/>
        <end position="106"/>
    </location>
</feature>
<organism evidence="2 3">
    <name type="scientific">Saccharomyces mikatae IFO 1815</name>
    <dbReference type="NCBI Taxonomy" id="226126"/>
    <lineage>
        <taxon>Eukaryota</taxon>
        <taxon>Fungi</taxon>
        <taxon>Dikarya</taxon>
        <taxon>Ascomycota</taxon>
        <taxon>Saccharomycotina</taxon>
        <taxon>Saccharomycetes</taxon>
        <taxon>Saccharomycetales</taxon>
        <taxon>Saccharomycetaceae</taxon>
        <taxon>Saccharomyces</taxon>
    </lineage>
</organism>
<feature type="compositionally biased region" description="Polar residues" evidence="1">
    <location>
        <begin position="32"/>
        <end position="51"/>
    </location>
</feature>
<accession>A0AA35J1J4</accession>
<dbReference type="Proteomes" id="UP001161438">
    <property type="component" value="Chromosome 9"/>
</dbReference>